<dbReference type="Gene3D" id="1.10.150.650">
    <property type="match status" value="1"/>
</dbReference>
<dbReference type="GO" id="GO:0035312">
    <property type="term" value="F:5'-3' DNA exonuclease activity"/>
    <property type="evidence" value="ECO:0007669"/>
    <property type="project" value="TreeGrafter"/>
</dbReference>
<proteinExistence type="predicted"/>
<organism evidence="2 3">
    <name type="scientific">Buddleja alternifolia</name>
    <dbReference type="NCBI Taxonomy" id="168488"/>
    <lineage>
        <taxon>Eukaryota</taxon>
        <taxon>Viridiplantae</taxon>
        <taxon>Streptophyta</taxon>
        <taxon>Embryophyta</taxon>
        <taxon>Tracheophyta</taxon>
        <taxon>Spermatophyta</taxon>
        <taxon>Magnoliopsida</taxon>
        <taxon>eudicotyledons</taxon>
        <taxon>Gunneridae</taxon>
        <taxon>Pentapetalae</taxon>
        <taxon>asterids</taxon>
        <taxon>lamiids</taxon>
        <taxon>Lamiales</taxon>
        <taxon>Scrophulariaceae</taxon>
        <taxon>Buddlejeae</taxon>
        <taxon>Buddleja</taxon>
    </lineage>
</organism>
<protein>
    <recommendedName>
        <fullName evidence="1">PHP domain-containing protein</fullName>
    </recommendedName>
</protein>
<keyword evidence="3" id="KW-1185">Reference proteome</keyword>
<evidence type="ECO:0000313" key="3">
    <source>
        <dbReference type="Proteomes" id="UP000826271"/>
    </source>
</evidence>
<evidence type="ECO:0000259" key="1">
    <source>
        <dbReference type="Pfam" id="PF02811"/>
    </source>
</evidence>
<dbReference type="InterPro" id="IPR016195">
    <property type="entry name" value="Pol/histidinol_Pase-like"/>
</dbReference>
<dbReference type="PANTHER" id="PTHR42924:SF3">
    <property type="entry name" value="POLYMERASE_HISTIDINOL PHOSPHATASE N-TERMINAL DOMAIN-CONTAINING PROTEIN"/>
    <property type="match status" value="1"/>
</dbReference>
<dbReference type="CDD" id="cd07438">
    <property type="entry name" value="PHP_HisPPase_AMP"/>
    <property type="match status" value="1"/>
</dbReference>
<comment type="caution">
    <text evidence="2">The sequence shown here is derived from an EMBL/GenBank/DDBJ whole genome shotgun (WGS) entry which is preliminary data.</text>
</comment>
<dbReference type="InterPro" id="IPR004013">
    <property type="entry name" value="PHP_dom"/>
</dbReference>
<dbReference type="AlphaFoldDB" id="A0AAV6WNZ5"/>
<dbReference type="PANTHER" id="PTHR42924">
    <property type="entry name" value="EXONUCLEASE"/>
    <property type="match status" value="1"/>
</dbReference>
<dbReference type="Gene3D" id="3.20.20.140">
    <property type="entry name" value="Metal-dependent hydrolases"/>
    <property type="match status" value="2"/>
</dbReference>
<accession>A0AAV6WNZ5</accession>
<dbReference type="EMBL" id="WHWC01000015">
    <property type="protein sequence ID" value="KAG8368685.1"/>
    <property type="molecule type" value="Genomic_DNA"/>
</dbReference>
<gene>
    <name evidence="2" type="ORF">BUALT_Bualt15G0071400</name>
</gene>
<dbReference type="FunFam" id="1.10.150.650:FF:000002">
    <property type="entry name" value="PHP domain-containing protein"/>
    <property type="match status" value="1"/>
</dbReference>
<dbReference type="InterPro" id="IPR052018">
    <property type="entry name" value="PHP_domain"/>
</dbReference>
<dbReference type="SUPFAM" id="SSF89550">
    <property type="entry name" value="PHP domain-like"/>
    <property type="match status" value="2"/>
</dbReference>
<name>A0AAV6WNZ5_9LAMI</name>
<feature type="domain" description="PHP" evidence="1">
    <location>
        <begin position="158"/>
        <end position="199"/>
    </location>
</feature>
<dbReference type="Proteomes" id="UP000826271">
    <property type="component" value="Unassembled WGS sequence"/>
</dbReference>
<sequence length="500" mass="55989">MTLEQTVAYKSVSEWVFMEQSNNSINFVDSFLDDFGVQWYQPKEKIVFEFHCHTTCSDGFLSPTKLVERAHQNGKKDLSPLMCKVTYSSFGIEHEETELSWKFLLLSRLILIKLLLLATVTHSSAPSITCNLLSFLKPSCQCYSKAKGIDSSEVCPEQVKVLALTDHDTMYGIPEATEAARRFGIKIIPGVEISTIFYSRGESGLEEPVHILGYYSSCGPTKSAALEKFLGDIREGRFLRAKNIVSKLNKLKLPIRWESVTKIAGKGVAPGRLHIARALLEAGHVENLKQAFSRYLYDGGPAYSTGSEPVAEETVQFIRETGGVSVLAHPWALKNPALIIRRLKDAGLHGIEAYRSDGKLSVYSDLADKHDLLMLGGSDYHGRGGQHESDLGSTNVPVLIVHEFLKVARPIWYNAIRDILQNYLKDPCDSNLQHIVKFGKNNKALKTNTPFISPSELINQCLSLWLSKEERENPEFEAIKLDISRVLNVQRELEANEESK</sequence>
<evidence type="ECO:0000313" key="2">
    <source>
        <dbReference type="EMBL" id="KAG8368685.1"/>
    </source>
</evidence>
<dbReference type="GO" id="GO:0004534">
    <property type="term" value="F:5'-3' RNA exonuclease activity"/>
    <property type="evidence" value="ECO:0007669"/>
    <property type="project" value="TreeGrafter"/>
</dbReference>
<reference evidence="2" key="1">
    <citation type="submission" date="2019-10" db="EMBL/GenBank/DDBJ databases">
        <authorList>
            <person name="Zhang R."/>
            <person name="Pan Y."/>
            <person name="Wang J."/>
            <person name="Ma R."/>
            <person name="Yu S."/>
        </authorList>
    </citation>
    <scope>NUCLEOTIDE SEQUENCE</scope>
    <source>
        <strain evidence="2">LA-IB0</strain>
        <tissue evidence="2">Leaf</tissue>
    </source>
</reference>
<dbReference type="Pfam" id="PF02811">
    <property type="entry name" value="PHP"/>
    <property type="match status" value="1"/>
</dbReference>